<dbReference type="RefSeq" id="WP_092051514.1">
    <property type="nucleotide sequence ID" value="NZ_FOQD01000011.1"/>
</dbReference>
<dbReference type="NCBIfam" id="TIGR01933">
    <property type="entry name" value="hflK"/>
    <property type="match status" value="1"/>
</dbReference>
<comment type="function">
    <text evidence="3">HflC and HflK could encode or regulate a protease.</text>
</comment>
<dbReference type="CDD" id="cd03404">
    <property type="entry name" value="SPFH_HflK"/>
    <property type="match status" value="1"/>
</dbReference>
<dbReference type="InterPro" id="IPR001107">
    <property type="entry name" value="Band_7"/>
</dbReference>
<comment type="subunit">
    <text evidence="3">HflC and HflK may interact to form a multimeric complex.</text>
</comment>
<gene>
    <name evidence="5" type="ORF">SAMN05421753_11172</name>
</gene>
<evidence type="ECO:0000313" key="6">
    <source>
        <dbReference type="Proteomes" id="UP000199518"/>
    </source>
</evidence>
<dbReference type="STRING" id="1576369.SAMN05421753_11172"/>
<evidence type="ECO:0000256" key="3">
    <source>
        <dbReference type="RuleBase" id="RU364113"/>
    </source>
</evidence>
<dbReference type="SUPFAM" id="SSF117892">
    <property type="entry name" value="Band 7/SPFH domain"/>
    <property type="match status" value="1"/>
</dbReference>
<dbReference type="GO" id="GO:0006508">
    <property type="term" value="P:proteolysis"/>
    <property type="evidence" value="ECO:0007669"/>
    <property type="project" value="UniProtKB-KW"/>
</dbReference>
<feature type="transmembrane region" description="Helical" evidence="3">
    <location>
        <begin position="12"/>
        <end position="35"/>
    </location>
</feature>
<evidence type="ECO:0000259" key="4">
    <source>
        <dbReference type="SMART" id="SM00244"/>
    </source>
</evidence>
<dbReference type="Proteomes" id="UP000199518">
    <property type="component" value="Unassembled WGS sequence"/>
</dbReference>
<dbReference type="Gene3D" id="3.30.479.30">
    <property type="entry name" value="Band 7 domain"/>
    <property type="match status" value="1"/>
</dbReference>
<dbReference type="AlphaFoldDB" id="A0A1I3JZZ8"/>
<dbReference type="InterPro" id="IPR010201">
    <property type="entry name" value="HflK"/>
</dbReference>
<organism evidence="5 6">
    <name type="scientific">Planctomicrobium piriforme</name>
    <dbReference type="NCBI Taxonomy" id="1576369"/>
    <lineage>
        <taxon>Bacteria</taxon>
        <taxon>Pseudomonadati</taxon>
        <taxon>Planctomycetota</taxon>
        <taxon>Planctomycetia</taxon>
        <taxon>Planctomycetales</taxon>
        <taxon>Planctomycetaceae</taxon>
        <taxon>Planctomicrobium</taxon>
    </lineage>
</organism>
<keyword evidence="6" id="KW-1185">Reference proteome</keyword>
<feature type="domain" description="Band 7" evidence="4">
    <location>
        <begin position="36"/>
        <end position="216"/>
    </location>
</feature>
<dbReference type="PANTHER" id="PTHR42911:SF2">
    <property type="entry name" value="PROHIBITIN FAMILY PROTEIN"/>
    <property type="match status" value="1"/>
</dbReference>
<dbReference type="EMBL" id="FOQD01000011">
    <property type="protein sequence ID" value="SFI65756.1"/>
    <property type="molecule type" value="Genomic_DNA"/>
</dbReference>
<keyword evidence="3" id="KW-0472">Membrane</keyword>
<name>A0A1I3JZZ8_9PLAN</name>
<evidence type="ECO:0000313" key="5">
    <source>
        <dbReference type="EMBL" id="SFI65756.1"/>
    </source>
</evidence>
<dbReference type="Pfam" id="PF01145">
    <property type="entry name" value="Band_7"/>
    <property type="match status" value="1"/>
</dbReference>
<dbReference type="PANTHER" id="PTHR42911">
    <property type="entry name" value="MODULATOR OF FTSH PROTEASE HFLC"/>
    <property type="match status" value="1"/>
</dbReference>
<dbReference type="PROSITE" id="PS51257">
    <property type="entry name" value="PROKAR_LIPOPROTEIN"/>
    <property type="match status" value="1"/>
</dbReference>
<evidence type="ECO:0000256" key="2">
    <source>
        <dbReference type="ARBA" id="ARBA00006971"/>
    </source>
</evidence>
<keyword evidence="5" id="KW-0378">Hydrolase</keyword>
<comment type="similarity">
    <text evidence="2 3">Belongs to the band 7/mec-2 family. HflK subfamily.</text>
</comment>
<sequence>MANGANRSKDAVQATAIVISCIAFLVALAGFYVLMNGYYTVEANEQAVVLRFGKYLETSPPGLHFCIPLVDSVTKVSVEEHSMRLPIGSPGESSSSISEDDTLVLTGDLNAAAVEWTIQWKVDNPTDFLFSFNLGDRGQTMEDVVGTAAQTVMNRLIGDYSIDEVLTEKREEISSKAREATQEILDHFHCGVSITDLQLQRVTPPEKVKPAFAAVNSAVQQRDKLENEANKERNTLLPAARAERDKRIRDAQGYADRRRAEVDGEISALRARYQAYAKAPEVTRQRLYLEAMLKALSNISDKTIIDSDLQQLLPLLQLNEGAK</sequence>
<dbReference type="InterPro" id="IPR036013">
    <property type="entry name" value="Band_7/SPFH_dom_sf"/>
</dbReference>
<dbReference type="OrthoDB" id="9779595at2"/>
<dbReference type="SMART" id="SM00244">
    <property type="entry name" value="PHB"/>
    <property type="match status" value="1"/>
</dbReference>
<evidence type="ECO:0000256" key="1">
    <source>
        <dbReference type="ARBA" id="ARBA00004167"/>
    </source>
</evidence>
<accession>A0A1I3JZZ8</accession>
<dbReference type="GO" id="GO:0008233">
    <property type="term" value="F:peptidase activity"/>
    <property type="evidence" value="ECO:0007669"/>
    <property type="project" value="UniProtKB-KW"/>
</dbReference>
<keyword evidence="5" id="KW-0645">Protease</keyword>
<keyword evidence="3" id="KW-1133">Transmembrane helix</keyword>
<comment type="subcellular location">
    <subcellularLocation>
        <location evidence="1">Membrane</location>
        <topology evidence="1">Single-pass membrane protein</topology>
    </subcellularLocation>
</comment>
<keyword evidence="3" id="KW-0812">Transmembrane</keyword>
<proteinExistence type="inferred from homology"/>
<dbReference type="GO" id="GO:0016020">
    <property type="term" value="C:membrane"/>
    <property type="evidence" value="ECO:0007669"/>
    <property type="project" value="UniProtKB-SubCell"/>
</dbReference>
<reference evidence="6" key="1">
    <citation type="submission" date="2016-10" db="EMBL/GenBank/DDBJ databases">
        <authorList>
            <person name="Varghese N."/>
            <person name="Submissions S."/>
        </authorList>
    </citation>
    <scope>NUCLEOTIDE SEQUENCE [LARGE SCALE GENOMIC DNA]</scope>
    <source>
        <strain evidence="6">DSM 26348</strain>
    </source>
</reference>
<protein>
    <recommendedName>
        <fullName evidence="3">Protein HflK</fullName>
    </recommendedName>
</protein>